<feature type="domain" description="Glycosyltransferase 2-like" evidence="1">
    <location>
        <begin position="10"/>
        <end position="145"/>
    </location>
</feature>
<keyword evidence="3" id="KW-0808">Transferase</keyword>
<dbReference type="AlphaFoldDB" id="A0A4R2HEC5"/>
<name>A0A4R2HEC5_9SPHI</name>
<reference evidence="3 4" key="3">
    <citation type="submission" date="2019-03" db="EMBL/GenBank/DDBJ databases">
        <title>Genomic Encyclopedia of Type Strains, Phase IV (KMG-IV): sequencing the most valuable type-strain genomes for metagenomic binning, comparative biology and taxonomic classification.</title>
        <authorList>
            <person name="Goeker M."/>
        </authorList>
    </citation>
    <scope>NUCLEOTIDE SEQUENCE [LARGE SCALE GENOMIC DNA]</scope>
    <source>
        <strain evidence="3 4">DSM 103236</strain>
    </source>
</reference>
<reference evidence="5" key="2">
    <citation type="journal article" date="2019" name="Int. J. Syst. Evol. Microbiol.">
        <title>The Global Catalogue of Microorganisms (GCM) 10K type strain sequencing project: providing services to taxonomists for standard genome sequencing and annotation.</title>
        <authorList>
            <consortium name="The Broad Institute Genomics Platform"/>
            <consortium name="The Broad Institute Genome Sequencing Center for Infectious Disease"/>
            <person name="Wu L."/>
            <person name="Ma J."/>
        </authorList>
    </citation>
    <scope>NUCLEOTIDE SEQUENCE [LARGE SCALE GENOMIC DNA]</scope>
    <source>
        <strain evidence="5">CGMCC 1.15644</strain>
    </source>
</reference>
<dbReference type="SUPFAM" id="SSF53448">
    <property type="entry name" value="Nucleotide-diphospho-sugar transferases"/>
    <property type="match status" value="1"/>
</dbReference>
<keyword evidence="5" id="KW-1185">Reference proteome</keyword>
<comment type="caution">
    <text evidence="3">The sequence shown here is derived from an EMBL/GenBank/DDBJ whole genome shotgun (WGS) entry which is preliminary data.</text>
</comment>
<accession>A0A4R2HEC5</accession>
<evidence type="ECO:0000313" key="3">
    <source>
        <dbReference type="EMBL" id="TCO26679.1"/>
    </source>
</evidence>
<dbReference type="Gene3D" id="3.90.550.10">
    <property type="entry name" value="Spore Coat Polysaccharide Biosynthesis Protein SpsA, Chain A"/>
    <property type="match status" value="1"/>
</dbReference>
<sequence length="237" mass="27315">MDIKSERMISVCLATYNGSHFIKRQLESVLPQLSSEDEIIISDDSSVDDTIDIIKTFNDNRIKIFTGNNFRNPALNFGFAMEQAKGDIVFLCDQDDIWFDTKIKDHLEVHEKYDLVISDAIVVDPELQIIYPSFFSARNSKSGILHNLLKNRYIGCCMSFNRKTLGHALPFPDGLHMHDWWIGLVAELKGEVYFLNKPLMYYIRHSNNASGTLTVTLPLKDQIKNRMHLIYNLIKLK</sequence>
<dbReference type="Proteomes" id="UP000622648">
    <property type="component" value="Unassembled WGS sequence"/>
</dbReference>
<dbReference type="RefSeq" id="WP_208864526.1">
    <property type="nucleotide sequence ID" value="NZ_BMJO01000004.1"/>
</dbReference>
<dbReference type="EMBL" id="SLWO01000003">
    <property type="protein sequence ID" value="TCO26679.1"/>
    <property type="molecule type" value="Genomic_DNA"/>
</dbReference>
<dbReference type="InterPro" id="IPR029044">
    <property type="entry name" value="Nucleotide-diphossugar_trans"/>
</dbReference>
<reference evidence="2" key="4">
    <citation type="submission" date="2024-05" db="EMBL/GenBank/DDBJ databases">
        <authorList>
            <person name="Sun Q."/>
            <person name="Zhou Y."/>
        </authorList>
    </citation>
    <scope>NUCLEOTIDE SEQUENCE</scope>
    <source>
        <strain evidence="2">CGMCC 1.15644</strain>
    </source>
</reference>
<dbReference type="PANTHER" id="PTHR22916">
    <property type="entry name" value="GLYCOSYLTRANSFERASE"/>
    <property type="match status" value="1"/>
</dbReference>
<dbReference type="Pfam" id="PF00535">
    <property type="entry name" value="Glycos_transf_2"/>
    <property type="match status" value="1"/>
</dbReference>
<evidence type="ECO:0000313" key="4">
    <source>
        <dbReference type="Proteomes" id="UP000295684"/>
    </source>
</evidence>
<reference evidence="2" key="1">
    <citation type="journal article" date="2014" name="Int. J. Syst. Evol. Microbiol.">
        <title>Complete genome of a new Firmicutes species belonging to the dominant human colonic microbiota ('Ruminococcus bicirculans') reveals two chromosomes and a selective capacity to utilize plant glucans.</title>
        <authorList>
            <consortium name="NISC Comparative Sequencing Program"/>
            <person name="Wegmann U."/>
            <person name="Louis P."/>
            <person name="Goesmann A."/>
            <person name="Henrissat B."/>
            <person name="Duncan S.H."/>
            <person name="Flint H.J."/>
        </authorList>
    </citation>
    <scope>NUCLEOTIDE SEQUENCE</scope>
    <source>
        <strain evidence="2">CGMCC 1.15644</strain>
    </source>
</reference>
<protein>
    <submittedName>
        <fullName evidence="2">Alpha-L-Rha alpha-1,3-L-rhamnosyltransferase</fullName>
    </submittedName>
    <submittedName>
        <fullName evidence="3">Glycosyltransferase involved in cell wall biosynthesis</fullName>
    </submittedName>
</protein>
<dbReference type="CDD" id="cd04196">
    <property type="entry name" value="GT_2_like_d"/>
    <property type="match status" value="1"/>
</dbReference>
<proteinExistence type="predicted"/>
<gene>
    <name evidence="3" type="ORF">EV200_1039</name>
    <name evidence="2" type="ORF">GCM10011413_22530</name>
</gene>
<organism evidence="3 4">
    <name type="scientific">Pedobacter psychrotolerans</name>
    <dbReference type="NCBI Taxonomy" id="1843235"/>
    <lineage>
        <taxon>Bacteria</taxon>
        <taxon>Pseudomonadati</taxon>
        <taxon>Bacteroidota</taxon>
        <taxon>Sphingobacteriia</taxon>
        <taxon>Sphingobacteriales</taxon>
        <taxon>Sphingobacteriaceae</taxon>
        <taxon>Pedobacter</taxon>
    </lineage>
</organism>
<evidence type="ECO:0000259" key="1">
    <source>
        <dbReference type="Pfam" id="PF00535"/>
    </source>
</evidence>
<evidence type="ECO:0000313" key="5">
    <source>
        <dbReference type="Proteomes" id="UP000622648"/>
    </source>
</evidence>
<dbReference type="GO" id="GO:0016758">
    <property type="term" value="F:hexosyltransferase activity"/>
    <property type="evidence" value="ECO:0007669"/>
    <property type="project" value="UniProtKB-ARBA"/>
</dbReference>
<evidence type="ECO:0000313" key="2">
    <source>
        <dbReference type="EMBL" id="GGE55676.1"/>
    </source>
</evidence>
<dbReference type="InterPro" id="IPR001173">
    <property type="entry name" value="Glyco_trans_2-like"/>
</dbReference>
<dbReference type="EMBL" id="BMJO01000004">
    <property type="protein sequence ID" value="GGE55676.1"/>
    <property type="molecule type" value="Genomic_DNA"/>
</dbReference>
<dbReference type="Proteomes" id="UP000295684">
    <property type="component" value="Unassembled WGS sequence"/>
</dbReference>
<dbReference type="PANTHER" id="PTHR22916:SF3">
    <property type="entry name" value="UDP-GLCNAC:BETAGAL BETA-1,3-N-ACETYLGLUCOSAMINYLTRANSFERASE-LIKE PROTEIN 1"/>
    <property type="match status" value="1"/>
</dbReference>